<evidence type="ECO:0000313" key="1">
    <source>
        <dbReference type="EMBL" id="BAG04176.1"/>
    </source>
</evidence>
<gene>
    <name evidence="1" type="ordered locus">MAE_43540</name>
</gene>
<organism evidence="1 2">
    <name type="scientific">Microcystis aeruginosa (strain NIES-843 / IAM M-2473)</name>
    <dbReference type="NCBI Taxonomy" id="449447"/>
    <lineage>
        <taxon>Bacteria</taxon>
        <taxon>Bacillati</taxon>
        <taxon>Cyanobacteriota</taxon>
        <taxon>Cyanophyceae</taxon>
        <taxon>Oscillatoriophycideae</taxon>
        <taxon>Chroococcales</taxon>
        <taxon>Microcystaceae</taxon>
        <taxon>Microcystis</taxon>
    </lineage>
</organism>
<dbReference type="EnsemblBacteria" id="BAG04176">
    <property type="protein sequence ID" value="BAG04176"/>
    <property type="gene ID" value="MAE_43540"/>
</dbReference>
<dbReference type="STRING" id="449447.MAE_43540"/>
<protein>
    <submittedName>
        <fullName evidence="1">Uncharacterized protein</fullName>
    </submittedName>
</protein>
<evidence type="ECO:0000313" key="2">
    <source>
        <dbReference type="Proteomes" id="UP000001510"/>
    </source>
</evidence>
<dbReference type="EMBL" id="AP009552">
    <property type="protein sequence ID" value="BAG04176.1"/>
    <property type="molecule type" value="Genomic_DNA"/>
</dbReference>
<name>B0JSL8_MICAN</name>
<dbReference type="HOGENOM" id="CLU_3045385_0_0_3"/>
<dbReference type="AlphaFoldDB" id="B0JSL8"/>
<dbReference type="KEGG" id="mar:MAE_43540"/>
<accession>B0JSL8</accession>
<proteinExistence type="predicted"/>
<sequence>MQKETGDGRQQTADSYQLSDLSFKCAVLILNPLSIGYISGQALMQEAKGKRGNT</sequence>
<keyword evidence="2" id="KW-1185">Reference proteome</keyword>
<dbReference type="Proteomes" id="UP000001510">
    <property type="component" value="Chromosome"/>
</dbReference>
<reference evidence="1 2" key="1">
    <citation type="journal article" date="2007" name="DNA Res.">
        <title>Complete genomic structure of the bloom-forming toxic cyanobacterium Microcystis aeruginosa NIES-843.</title>
        <authorList>
            <person name="Kaneko T."/>
            <person name="Nakajima N."/>
            <person name="Okamoto S."/>
            <person name="Suzuki I."/>
            <person name="Tanabe Y."/>
            <person name="Tamaoki M."/>
            <person name="Nakamura Y."/>
            <person name="Kasai F."/>
            <person name="Watanabe A."/>
            <person name="Kawashima K."/>
            <person name="Kishida Y."/>
            <person name="Ono A."/>
            <person name="Shimizu Y."/>
            <person name="Takahashi C."/>
            <person name="Minami C."/>
            <person name="Fujishiro T."/>
            <person name="Kohara M."/>
            <person name="Katoh M."/>
            <person name="Nakazaki N."/>
            <person name="Nakayama S."/>
            <person name="Yamada M."/>
            <person name="Tabata S."/>
            <person name="Watanabe M.M."/>
        </authorList>
    </citation>
    <scope>NUCLEOTIDE SEQUENCE [LARGE SCALE GENOMIC DNA]</scope>
    <source>
        <strain evidence="2">NIES-843 / IAM M-247</strain>
    </source>
</reference>
<dbReference type="PaxDb" id="449447-MAE_43540"/>